<dbReference type="AlphaFoldDB" id="A0A2T5GNV6"/>
<dbReference type="EMBL" id="QAOG01000002">
    <property type="protein sequence ID" value="PTQ61014.1"/>
    <property type="molecule type" value="Genomic_DNA"/>
</dbReference>
<sequence length="68" mass="7314">MIGGLVFGAELIFDATQVHTENQRRCMIIQSDMLSAKPKRSDAADIFQALGCVPQPVAGEEVPRLAAT</sequence>
<protein>
    <submittedName>
        <fullName evidence="1">Uncharacterized protein</fullName>
    </submittedName>
</protein>
<evidence type="ECO:0000313" key="1">
    <source>
        <dbReference type="EMBL" id="PTQ61014.1"/>
    </source>
</evidence>
<proteinExistence type="predicted"/>
<evidence type="ECO:0000313" key="2">
    <source>
        <dbReference type="Proteomes" id="UP000244189"/>
    </source>
</evidence>
<accession>A0A2T5GNV6</accession>
<dbReference type="Proteomes" id="UP000244189">
    <property type="component" value="Unassembled WGS sequence"/>
</dbReference>
<keyword evidence="2" id="KW-1185">Reference proteome</keyword>
<reference evidence="1 2" key="1">
    <citation type="submission" date="2018-04" db="EMBL/GenBank/DDBJ databases">
        <title>Genomic Encyclopedia of Type Strains, Phase III (KMG-III): the genomes of soil and plant-associated and newly described type strains.</title>
        <authorList>
            <person name="Whitman W."/>
        </authorList>
    </citation>
    <scope>NUCLEOTIDE SEQUENCE [LARGE SCALE GENOMIC DNA]</scope>
    <source>
        <strain evidence="1 2">MA101b</strain>
    </source>
</reference>
<name>A0A2T5GNV6_9SPHN</name>
<organism evidence="1 2">
    <name type="scientific">Sphingomonas aurantiaca</name>
    <dbReference type="NCBI Taxonomy" id="185949"/>
    <lineage>
        <taxon>Bacteria</taxon>
        <taxon>Pseudomonadati</taxon>
        <taxon>Pseudomonadota</taxon>
        <taxon>Alphaproteobacteria</taxon>
        <taxon>Sphingomonadales</taxon>
        <taxon>Sphingomonadaceae</taxon>
        <taxon>Sphingomonas</taxon>
    </lineage>
</organism>
<gene>
    <name evidence="1" type="ORF">C8J26_1332</name>
</gene>
<comment type="caution">
    <text evidence="1">The sequence shown here is derived from an EMBL/GenBank/DDBJ whole genome shotgun (WGS) entry which is preliminary data.</text>
</comment>